<feature type="transmembrane region" description="Helical" evidence="1">
    <location>
        <begin position="6"/>
        <end position="27"/>
    </location>
</feature>
<evidence type="ECO:0000313" key="3">
    <source>
        <dbReference type="Proteomes" id="UP000247454"/>
    </source>
</evidence>
<dbReference type="RefSeq" id="WP_110753912.1">
    <property type="nucleotide sequence ID" value="NZ_QJTF01000023.1"/>
</dbReference>
<comment type="caution">
    <text evidence="2">The sequence shown here is derived from an EMBL/GenBank/DDBJ whole genome shotgun (WGS) entry which is preliminary data.</text>
</comment>
<proteinExistence type="predicted"/>
<keyword evidence="1" id="KW-0472">Membrane</keyword>
<sequence length="59" mass="6906">MSDPFAYMIGYMLIVVAICAVLAVYQLRESRKVDEKLARIREEQYEIARQLRALDAKTR</sequence>
<name>A0A318T7M2_9HYPH</name>
<evidence type="ECO:0000256" key="1">
    <source>
        <dbReference type="SAM" id="Phobius"/>
    </source>
</evidence>
<keyword evidence="3" id="KW-1185">Reference proteome</keyword>
<accession>A0A318T7M2</accession>
<evidence type="ECO:0000313" key="2">
    <source>
        <dbReference type="EMBL" id="PYE86534.1"/>
    </source>
</evidence>
<keyword evidence="1" id="KW-1133">Transmembrane helix</keyword>
<dbReference type="Proteomes" id="UP000247454">
    <property type="component" value="Unassembled WGS sequence"/>
</dbReference>
<keyword evidence="1" id="KW-0812">Transmembrane</keyword>
<reference evidence="2 3" key="1">
    <citation type="submission" date="2018-06" db="EMBL/GenBank/DDBJ databases">
        <title>Genomic Encyclopedia of Type Strains, Phase III (KMG-III): the genomes of soil and plant-associated and newly described type strains.</title>
        <authorList>
            <person name="Whitman W."/>
        </authorList>
    </citation>
    <scope>NUCLEOTIDE SEQUENCE [LARGE SCALE GENOMIC DNA]</scope>
    <source>
        <strain evidence="2 3">ORS 1419</strain>
    </source>
</reference>
<dbReference type="AlphaFoldDB" id="A0A318T7M2"/>
<gene>
    <name evidence="2" type="ORF">C7477_12325</name>
</gene>
<organism evidence="2 3">
    <name type="scientific">Phyllobacterium leguminum</name>
    <dbReference type="NCBI Taxonomy" id="314237"/>
    <lineage>
        <taxon>Bacteria</taxon>
        <taxon>Pseudomonadati</taxon>
        <taxon>Pseudomonadota</taxon>
        <taxon>Alphaproteobacteria</taxon>
        <taxon>Hyphomicrobiales</taxon>
        <taxon>Phyllobacteriaceae</taxon>
        <taxon>Phyllobacterium</taxon>
    </lineage>
</organism>
<dbReference type="EMBL" id="QJTF01000023">
    <property type="protein sequence ID" value="PYE86534.1"/>
    <property type="molecule type" value="Genomic_DNA"/>
</dbReference>
<protein>
    <submittedName>
        <fullName evidence="2">Uncharacterized protein</fullName>
    </submittedName>
</protein>